<organism evidence="3 4">
    <name type="scientific">Penicillium canescens</name>
    <dbReference type="NCBI Taxonomy" id="5083"/>
    <lineage>
        <taxon>Eukaryota</taxon>
        <taxon>Fungi</taxon>
        <taxon>Dikarya</taxon>
        <taxon>Ascomycota</taxon>
        <taxon>Pezizomycotina</taxon>
        <taxon>Eurotiomycetes</taxon>
        <taxon>Eurotiomycetidae</taxon>
        <taxon>Eurotiales</taxon>
        <taxon>Aspergillaceae</taxon>
        <taxon>Penicillium</taxon>
    </lineage>
</organism>
<accession>A0AAD6ILG2</accession>
<feature type="compositionally biased region" description="Polar residues" evidence="1">
    <location>
        <begin position="341"/>
        <end position="355"/>
    </location>
</feature>
<keyword evidence="2" id="KW-0732">Signal</keyword>
<keyword evidence="4" id="KW-1185">Reference proteome</keyword>
<evidence type="ECO:0000313" key="3">
    <source>
        <dbReference type="EMBL" id="KAJ6052717.1"/>
    </source>
</evidence>
<reference evidence="3" key="2">
    <citation type="submission" date="2023-01" db="EMBL/GenBank/DDBJ databases">
        <authorList>
            <person name="Petersen C."/>
        </authorList>
    </citation>
    <scope>NUCLEOTIDE SEQUENCE</scope>
    <source>
        <strain evidence="3">IBT 15450</strain>
    </source>
</reference>
<feature type="compositionally biased region" description="Polar residues" evidence="1">
    <location>
        <begin position="288"/>
        <end position="300"/>
    </location>
</feature>
<feature type="chain" id="PRO_5042012096" evidence="2">
    <location>
        <begin position="24"/>
        <end position="504"/>
    </location>
</feature>
<gene>
    <name evidence="3" type="ORF">N7460_003251</name>
</gene>
<dbReference type="AlphaFoldDB" id="A0AAD6ILG2"/>
<comment type="caution">
    <text evidence="3">The sequence shown here is derived from an EMBL/GenBank/DDBJ whole genome shotgun (WGS) entry which is preliminary data.</text>
</comment>
<feature type="signal peptide" evidence="2">
    <location>
        <begin position="1"/>
        <end position="23"/>
    </location>
</feature>
<feature type="region of interest" description="Disordered" evidence="1">
    <location>
        <begin position="280"/>
        <end position="366"/>
    </location>
</feature>
<reference evidence="3" key="1">
    <citation type="journal article" date="2023" name="IMA Fungus">
        <title>Comparative genomic study of the Penicillium genus elucidates a diverse pangenome and 15 lateral gene transfer events.</title>
        <authorList>
            <person name="Petersen C."/>
            <person name="Sorensen T."/>
            <person name="Nielsen M.R."/>
            <person name="Sondergaard T.E."/>
            <person name="Sorensen J.L."/>
            <person name="Fitzpatrick D.A."/>
            <person name="Frisvad J.C."/>
            <person name="Nielsen K.L."/>
        </authorList>
    </citation>
    <scope>NUCLEOTIDE SEQUENCE</scope>
    <source>
        <strain evidence="3">IBT 15450</strain>
    </source>
</reference>
<evidence type="ECO:0000313" key="4">
    <source>
        <dbReference type="Proteomes" id="UP001219568"/>
    </source>
</evidence>
<evidence type="ECO:0000256" key="2">
    <source>
        <dbReference type="SAM" id="SignalP"/>
    </source>
</evidence>
<sequence>MKARPPRWGSLFCLSSVLSVSVCLFLPGRPWINEALAAMTLGLEQAGSLFTGWMRSCLSCLVPNDDCQGNQTEGRGVERDMTVCHTQPHLVPPMKLVVYDDLPSPTIPGHQHRNSLSSWINEGRHLASRASTRASMSMKRQSTPLKAPLKISAPSDFRRVQSFQPSRSTAYQPLELRIHRSGNRLSDLPSFESFQLNDGHRKTLPAPPRALTVSTGVRDRRCQTAFVVSRKPIESKKRRSLGNLEPLLAEQPIRITSALIPHFSTVTPVEISFKEAQASSPLHGGSISEGNGLTLNNPWPSQGDDSEPWAKASQTPNAFKGLPAGSAETSPSKYSSIFKDSLSTASSQTTPSPISSLRRPSMPFPETKSRIIEYPSLSNRVTQWMHPTSTESTPSPKQIPPPGESDFTWERTRTLSGTTVASTTTTITGGGARARNNSSISSVFSNAITPRTSFQGPSATTDKGLEAGICHPTILEHQRQDLPFSVYHDDEHTRYRETGIGLAF</sequence>
<protein>
    <submittedName>
        <fullName evidence="3">Uncharacterized protein</fullName>
    </submittedName>
</protein>
<name>A0AAD6ILG2_PENCN</name>
<dbReference type="EMBL" id="JAQJZL010000002">
    <property type="protein sequence ID" value="KAJ6052717.1"/>
    <property type="molecule type" value="Genomic_DNA"/>
</dbReference>
<dbReference type="Proteomes" id="UP001219568">
    <property type="component" value="Unassembled WGS sequence"/>
</dbReference>
<proteinExistence type="predicted"/>
<evidence type="ECO:0000256" key="1">
    <source>
        <dbReference type="SAM" id="MobiDB-lite"/>
    </source>
</evidence>